<feature type="transmembrane region" description="Helical" evidence="2">
    <location>
        <begin position="100"/>
        <end position="122"/>
    </location>
</feature>
<feature type="transmembrane region" description="Helical" evidence="2">
    <location>
        <begin position="142"/>
        <end position="166"/>
    </location>
</feature>
<protein>
    <submittedName>
        <fullName evidence="3">Solute carrier organic anion transporter member 5A1</fullName>
    </submittedName>
</protein>
<feature type="transmembrane region" description="Helical" evidence="2">
    <location>
        <begin position="223"/>
        <end position="246"/>
    </location>
</feature>
<evidence type="ECO:0000256" key="2">
    <source>
        <dbReference type="SAM" id="Phobius"/>
    </source>
</evidence>
<dbReference type="PANTHER" id="PTHR11388:SF142">
    <property type="entry name" value="SOLUTE CARRIER ORGANIC ANION TRANSPORTER FAMILY MEMBER 5A1"/>
    <property type="match status" value="1"/>
</dbReference>
<dbReference type="Pfam" id="PF03137">
    <property type="entry name" value="OATP"/>
    <property type="match status" value="1"/>
</dbReference>
<dbReference type="PANTHER" id="PTHR11388">
    <property type="entry name" value="ORGANIC ANION TRANSPORTER"/>
    <property type="match status" value="1"/>
</dbReference>
<dbReference type="Proteomes" id="UP001626550">
    <property type="component" value="Unassembled WGS sequence"/>
</dbReference>
<keyword evidence="4" id="KW-1185">Reference proteome</keyword>
<accession>A0ABD2Q088</accession>
<comment type="caution">
    <text evidence="3">The sequence shown here is derived from an EMBL/GenBank/DDBJ whole genome shotgun (WGS) entry which is preliminary data.</text>
</comment>
<reference evidence="3 4" key="1">
    <citation type="submission" date="2024-11" db="EMBL/GenBank/DDBJ databases">
        <title>Adaptive evolution of stress response genes in parasites aligns with host niche diversity.</title>
        <authorList>
            <person name="Hahn C."/>
            <person name="Resl P."/>
        </authorList>
    </citation>
    <scope>NUCLEOTIDE SEQUENCE [LARGE SCALE GENOMIC DNA]</scope>
    <source>
        <strain evidence="3">EGGRZ-B1_66</strain>
        <tissue evidence="3">Body</tissue>
    </source>
</reference>
<dbReference type="EMBL" id="JBJKFK010001670">
    <property type="protein sequence ID" value="KAL3312507.1"/>
    <property type="molecule type" value="Genomic_DNA"/>
</dbReference>
<gene>
    <name evidence="3" type="primary">SLCO5A1_1</name>
    <name evidence="3" type="ORF">Ciccas_008897</name>
</gene>
<evidence type="ECO:0000313" key="3">
    <source>
        <dbReference type="EMBL" id="KAL3312507.1"/>
    </source>
</evidence>
<organism evidence="3 4">
    <name type="scientific">Cichlidogyrus casuarinus</name>
    <dbReference type="NCBI Taxonomy" id="1844966"/>
    <lineage>
        <taxon>Eukaryota</taxon>
        <taxon>Metazoa</taxon>
        <taxon>Spiralia</taxon>
        <taxon>Lophotrochozoa</taxon>
        <taxon>Platyhelminthes</taxon>
        <taxon>Monogenea</taxon>
        <taxon>Monopisthocotylea</taxon>
        <taxon>Dactylogyridea</taxon>
        <taxon>Ancyrocephalidae</taxon>
        <taxon>Cichlidogyrus</taxon>
    </lineage>
</organism>
<feature type="transmembrane region" description="Helical" evidence="2">
    <location>
        <begin position="31"/>
        <end position="53"/>
    </location>
</feature>
<keyword evidence="1" id="KW-1015">Disulfide bond</keyword>
<evidence type="ECO:0000313" key="4">
    <source>
        <dbReference type="Proteomes" id="UP001626550"/>
    </source>
</evidence>
<proteinExistence type="predicted"/>
<dbReference type="SUPFAM" id="SSF103473">
    <property type="entry name" value="MFS general substrate transporter"/>
    <property type="match status" value="1"/>
</dbReference>
<dbReference type="InterPro" id="IPR036259">
    <property type="entry name" value="MFS_trans_sf"/>
</dbReference>
<dbReference type="InterPro" id="IPR004156">
    <property type="entry name" value="OATP"/>
</dbReference>
<evidence type="ECO:0000256" key="1">
    <source>
        <dbReference type="ARBA" id="ARBA00023157"/>
    </source>
</evidence>
<keyword evidence="2" id="KW-0472">Membrane</keyword>
<keyword evidence="2" id="KW-1133">Transmembrane helix</keyword>
<name>A0ABD2Q088_9PLAT</name>
<feature type="transmembrane region" description="Helical" evidence="2">
    <location>
        <begin position="178"/>
        <end position="203"/>
    </location>
</feature>
<dbReference type="AlphaFoldDB" id="A0ABD2Q088"/>
<dbReference type="Gene3D" id="1.20.1250.20">
    <property type="entry name" value="MFS general substrate transporter like domains"/>
    <property type="match status" value="1"/>
</dbReference>
<feature type="transmembrane region" description="Helical" evidence="2">
    <location>
        <begin position="65"/>
        <end position="88"/>
    </location>
</feature>
<sequence length="255" mass="27785">MENTEVVVEKNSRQCGIGLCRLTACQKFADIRIFLAVMCVAGGIQAAFAGYSASLNTTLEKRFSIGSFLIGTINACFEIGYIIAAINVTHFAAKAHVPRCLSFGFLIISFGAFLVAFLHFIMPSTEPTSMLSNYSSNTKYIVFLYLGQFCIGVGSSPILTLAPTFIDSHVHSSKSPPMIAALYSTSALGPVFGFALGTVALNLHENLIDNHSGLKPHDARWIGAWWFGYFFLGAFLTICAFIMFSFPLRLRTETG</sequence>
<keyword evidence="2" id="KW-0812">Transmembrane</keyword>